<proteinExistence type="predicted"/>
<evidence type="ECO:0000256" key="1">
    <source>
        <dbReference type="SAM" id="MobiDB-lite"/>
    </source>
</evidence>
<dbReference type="Proteomes" id="UP000446348">
    <property type="component" value="Unassembled WGS sequence"/>
</dbReference>
<feature type="region of interest" description="Disordered" evidence="1">
    <location>
        <begin position="1"/>
        <end position="68"/>
    </location>
</feature>
<organism evidence="2 3">
    <name type="scientific">Anaerotruncus colihominis</name>
    <dbReference type="NCBI Taxonomy" id="169435"/>
    <lineage>
        <taxon>Bacteria</taxon>
        <taxon>Bacillati</taxon>
        <taxon>Bacillota</taxon>
        <taxon>Clostridia</taxon>
        <taxon>Eubacteriales</taxon>
        <taxon>Oscillospiraceae</taxon>
        <taxon>Anaerotruncus</taxon>
    </lineage>
</organism>
<comment type="caution">
    <text evidence="2">The sequence shown here is derived from an EMBL/GenBank/DDBJ whole genome shotgun (WGS) entry which is preliminary data.</text>
</comment>
<protein>
    <submittedName>
        <fullName evidence="2">Uncharacterized protein</fullName>
    </submittedName>
</protein>
<sequence length="68" mass="7285">MEHVTTRTQGSKIQQDKAVTSPPPHRPARRAGNGALTRFVRKTVGAKHDIKNPVQTSDVTSGPAAMPV</sequence>
<gene>
    <name evidence="2" type="ORF">D3Z39_06320</name>
</gene>
<evidence type="ECO:0000313" key="2">
    <source>
        <dbReference type="EMBL" id="NBI78485.1"/>
    </source>
</evidence>
<reference evidence="2 3" key="1">
    <citation type="submission" date="2018-08" db="EMBL/GenBank/DDBJ databases">
        <title>Murine metabolic-syndrome-specific gut microbial biobank.</title>
        <authorList>
            <person name="Liu C."/>
        </authorList>
    </citation>
    <scope>NUCLEOTIDE SEQUENCE [LARGE SCALE GENOMIC DNA]</scope>
    <source>
        <strain evidence="2 3">X69</strain>
    </source>
</reference>
<name>A0A845RI37_9FIRM</name>
<evidence type="ECO:0000313" key="3">
    <source>
        <dbReference type="Proteomes" id="UP000446348"/>
    </source>
</evidence>
<accession>A0A845RI37</accession>
<feature type="compositionally biased region" description="Polar residues" evidence="1">
    <location>
        <begin position="1"/>
        <end position="13"/>
    </location>
</feature>
<dbReference type="EMBL" id="QXWZ01000008">
    <property type="protein sequence ID" value="NBI78485.1"/>
    <property type="molecule type" value="Genomic_DNA"/>
</dbReference>
<dbReference type="AlphaFoldDB" id="A0A845RI37"/>